<protein>
    <submittedName>
        <fullName evidence="1">Branched-chain amino acid aminotransferase</fullName>
    </submittedName>
</protein>
<organism evidence="1 2">
    <name type="scientific">Streptococcus ferus</name>
    <dbReference type="NCBI Taxonomy" id="1345"/>
    <lineage>
        <taxon>Bacteria</taxon>
        <taxon>Bacillati</taxon>
        <taxon>Bacillota</taxon>
        <taxon>Bacilli</taxon>
        <taxon>Lactobacillales</taxon>
        <taxon>Streptococcaceae</taxon>
        <taxon>Streptococcus</taxon>
    </lineage>
</organism>
<evidence type="ECO:0000313" key="1">
    <source>
        <dbReference type="EMBL" id="SQF40223.1"/>
    </source>
</evidence>
<sequence length="76" mass="8663">MRKKDKKIEIQLSDAAVRVNETEFAGYQLMIGKKAVGQIAEIDEKFAVIKNGHVQDFHKTLERAVESVIETYNLNN</sequence>
<proteinExistence type="predicted"/>
<dbReference type="KEGG" id="sfer:NCTC12278_00832"/>
<reference evidence="1 2" key="1">
    <citation type="submission" date="2018-06" db="EMBL/GenBank/DDBJ databases">
        <authorList>
            <consortium name="Pathogen Informatics"/>
            <person name="Doyle S."/>
        </authorList>
    </citation>
    <scope>NUCLEOTIDE SEQUENCE [LARGE SCALE GENOMIC DNA]</scope>
    <source>
        <strain evidence="1 2">NCTC12278</strain>
    </source>
</reference>
<accession>A0A2X3W8S6</accession>
<dbReference type="AlphaFoldDB" id="A0A2X3W8S6"/>
<dbReference type="OrthoDB" id="2151809at2"/>
<dbReference type="STRING" id="1123303.GCA_000372425_00362"/>
<keyword evidence="1" id="KW-0808">Transferase</keyword>
<dbReference type="Proteomes" id="UP000249495">
    <property type="component" value="Chromosome 1"/>
</dbReference>
<dbReference type="GO" id="GO:0008483">
    <property type="term" value="F:transaminase activity"/>
    <property type="evidence" value="ECO:0007669"/>
    <property type="project" value="UniProtKB-KW"/>
</dbReference>
<name>A0A2X3W8S6_9STRE</name>
<dbReference type="Pfam" id="PF11184">
    <property type="entry name" value="DUF2969"/>
    <property type="match status" value="1"/>
</dbReference>
<evidence type="ECO:0000313" key="2">
    <source>
        <dbReference type="Proteomes" id="UP000249495"/>
    </source>
</evidence>
<dbReference type="InterPro" id="IPR021351">
    <property type="entry name" value="DUF2969"/>
</dbReference>
<dbReference type="RefSeq" id="WP_018029693.1">
    <property type="nucleotide sequence ID" value="NZ_CAMCCF010000001.1"/>
</dbReference>
<gene>
    <name evidence="1" type="ORF">NCTC12278_00832</name>
</gene>
<keyword evidence="2" id="KW-1185">Reference proteome</keyword>
<dbReference type="EMBL" id="LS483343">
    <property type="protein sequence ID" value="SQF40223.1"/>
    <property type="molecule type" value="Genomic_DNA"/>
</dbReference>
<keyword evidence="1" id="KW-0032">Aminotransferase</keyword>